<dbReference type="Proteomes" id="UP000624709">
    <property type="component" value="Unassembled WGS sequence"/>
</dbReference>
<proteinExistence type="predicted"/>
<name>A0ABQ4B7R1_9ACTN</name>
<comment type="caution">
    <text evidence="1">The sequence shown here is derived from an EMBL/GenBank/DDBJ whole genome shotgun (WGS) entry which is preliminary data.</text>
</comment>
<gene>
    <name evidence="1" type="ORF">Apa02nite_024180</name>
</gene>
<accession>A0ABQ4B7R1</accession>
<dbReference type="EMBL" id="BOMS01000031">
    <property type="protein sequence ID" value="GIE66310.1"/>
    <property type="molecule type" value="Genomic_DNA"/>
</dbReference>
<sequence>MGYMPEMPLCRRLSPGYSAPPCGHADPYVERIVPREDPRFLVSYWLADPAQTAERVGKCVRCKTQLRPGVLIGVIGPAPIDQVVVYGDTDGLASTAWAGLVGICPYQVARYEALRAARRSMPAAYRQTVAGT</sequence>
<reference evidence="1 2" key="1">
    <citation type="submission" date="2021-01" db="EMBL/GenBank/DDBJ databases">
        <title>Whole genome shotgun sequence of Actinoplanes palleronii NBRC 14916.</title>
        <authorList>
            <person name="Komaki H."/>
            <person name="Tamura T."/>
        </authorList>
    </citation>
    <scope>NUCLEOTIDE SEQUENCE [LARGE SCALE GENOMIC DNA]</scope>
    <source>
        <strain evidence="1 2">NBRC 14916</strain>
    </source>
</reference>
<keyword evidence="2" id="KW-1185">Reference proteome</keyword>
<protein>
    <submittedName>
        <fullName evidence="1">Uncharacterized protein</fullName>
    </submittedName>
</protein>
<dbReference type="RefSeq" id="WP_203825108.1">
    <property type="nucleotide sequence ID" value="NZ_BAAATY010000006.1"/>
</dbReference>
<organism evidence="1 2">
    <name type="scientific">Actinoplanes palleronii</name>
    <dbReference type="NCBI Taxonomy" id="113570"/>
    <lineage>
        <taxon>Bacteria</taxon>
        <taxon>Bacillati</taxon>
        <taxon>Actinomycetota</taxon>
        <taxon>Actinomycetes</taxon>
        <taxon>Micromonosporales</taxon>
        <taxon>Micromonosporaceae</taxon>
        <taxon>Actinoplanes</taxon>
    </lineage>
</organism>
<evidence type="ECO:0000313" key="2">
    <source>
        <dbReference type="Proteomes" id="UP000624709"/>
    </source>
</evidence>
<evidence type="ECO:0000313" key="1">
    <source>
        <dbReference type="EMBL" id="GIE66310.1"/>
    </source>
</evidence>